<feature type="region of interest" description="Disordered" evidence="1">
    <location>
        <begin position="1"/>
        <end position="33"/>
    </location>
</feature>
<reference evidence="2" key="1">
    <citation type="journal article" date="2022" name="bioRxiv">
        <title>Sequencing and chromosome-scale assembly of the giantPleurodeles waltlgenome.</title>
        <authorList>
            <person name="Brown T."/>
            <person name="Elewa A."/>
            <person name="Iarovenko S."/>
            <person name="Subramanian E."/>
            <person name="Araus A.J."/>
            <person name="Petzold A."/>
            <person name="Susuki M."/>
            <person name="Suzuki K.-i.T."/>
            <person name="Hayashi T."/>
            <person name="Toyoda A."/>
            <person name="Oliveira C."/>
            <person name="Osipova E."/>
            <person name="Leigh N.D."/>
            <person name="Simon A."/>
            <person name="Yun M.H."/>
        </authorList>
    </citation>
    <scope>NUCLEOTIDE SEQUENCE</scope>
    <source>
        <strain evidence="2">20211129_DDA</strain>
        <tissue evidence="2">Liver</tissue>
    </source>
</reference>
<accession>A0AAV7MX66</accession>
<dbReference type="Proteomes" id="UP001066276">
    <property type="component" value="Chromosome 9"/>
</dbReference>
<evidence type="ECO:0000313" key="2">
    <source>
        <dbReference type="EMBL" id="KAJ1104960.1"/>
    </source>
</evidence>
<gene>
    <name evidence="2" type="ORF">NDU88_002368</name>
</gene>
<dbReference type="EMBL" id="JANPWB010000013">
    <property type="protein sequence ID" value="KAJ1104960.1"/>
    <property type="molecule type" value="Genomic_DNA"/>
</dbReference>
<dbReference type="AlphaFoldDB" id="A0AAV7MX66"/>
<evidence type="ECO:0000256" key="1">
    <source>
        <dbReference type="SAM" id="MobiDB-lite"/>
    </source>
</evidence>
<sequence>MGGGVRGEGTAFPGRLPPPPAASQRVRLPRDTLRSPRCVQLPAAPCVAPGVHSSHECTRRSPGRVQSRCLHPRGCTLLQMHPLLETERTEKSEKRTLPNLARSLLPSDLCAPSPGISPPPLSI</sequence>
<keyword evidence="3" id="KW-1185">Reference proteome</keyword>
<organism evidence="2 3">
    <name type="scientific">Pleurodeles waltl</name>
    <name type="common">Iberian ribbed newt</name>
    <dbReference type="NCBI Taxonomy" id="8319"/>
    <lineage>
        <taxon>Eukaryota</taxon>
        <taxon>Metazoa</taxon>
        <taxon>Chordata</taxon>
        <taxon>Craniata</taxon>
        <taxon>Vertebrata</taxon>
        <taxon>Euteleostomi</taxon>
        <taxon>Amphibia</taxon>
        <taxon>Batrachia</taxon>
        <taxon>Caudata</taxon>
        <taxon>Salamandroidea</taxon>
        <taxon>Salamandridae</taxon>
        <taxon>Pleurodelinae</taxon>
        <taxon>Pleurodeles</taxon>
    </lineage>
</organism>
<name>A0AAV7MX66_PLEWA</name>
<proteinExistence type="predicted"/>
<comment type="caution">
    <text evidence="2">The sequence shown here is derived from an EMBL/GenBank/DDBJ whole genome shotgun (WGS) entry which is preliminary data.</text>
</comment>
<evidence type="ECO:0000313" key="3">
    <source>
        <dbReference type="Proteomes" id="UP001066276"/>
    </source>
</evidence>
<protein>
    <submittedName>
        <fullName evidence="2">Uncharacterized protein</fullName>
    </submittedName>
</protein>